<name>A0A060DFQ1_9PROT</name>
<comment type="subunit">
    <text evidence="6">Homotrimer.</text>
</comment>
<dbReference type="RefSeq" id="WP_038527600.1">
    <property type="nucleotide sequence ID" value="NZ_CP007793.1"/>
</dbReference>
<keyword evidence="3 6" id="KW-0464">Manganese</keyword>
<dbReference type="KEGG" id="abq:ABAZ39_05825"/>
<feature type="binding site" evidence="6">
    <location>
        <position position="107"/>
    </location>
    <ligand>
        <name>substrate</name>
    </ligand>
</feature>
<dbReference type="EMBL" id="POWG01000001">
    <property type="protein sequence ID" value="PNR00739.1"/>
    <property type="molecule type" value="Genomic_DNA"/>
</dbReference>
<dbReference type="EC" id="4.2.1.70" evidence="6"/>
<accession>A0A060DFQ1</accession>
<keyword evidence="2 6" id="KW-0378">Hydrolase</keyword>
<dbReference type="Pfam" id="PF04227">
    <property type="entry name" value="Indigoidine_A"/>
    <property type="match status" value="1"/>
</dbReference>
<evidence type="ECO:0000256" key="2">
    <source>
        <dbReference type="ARBA" id="ARBA00022801"/>
    </source>
</evidence>
<evidence type="ECO:0000256" key="4">
    <source>
        <dbReference type="ARBA" id="ARBA00023239"/>
    </source>
</evidence>
<dbReference type="GO" id="GO:0004730">
    <property type="term" value="F:pseudouridylate synthase activity"/>
    <property type="evidence" value="ECO:0007669"/>
    <property type="project" value="UniProtKB-UniRule"/>
</dbReference>
<evidence type="ECO:0000256" key="3">
    <source>
        <dbReference type="ARBA" id="ARBA00023211"/>
    </source>
</evidence>
<evidence type="ECO:0000256" key="1">
    <source>
        <dbReference type="ARBA" id="ARBA00022723"/>
    </source>
</evidence>
<dbReference type="SUPFAM" id="SSF110581">
    <property type="entry name" value="Indigoidine synthase A-like"/>
    <property type="match status" value="1"/>
</dbReference>
<dbReference type="EMBL" id="CP007793">
    <property type="protein sequence ID" value="AIB11535.1"/>
    <property type="molecule type" value="Genomic_DNA"/>
</dbReference>
<organism evidence="7 9">
    <name type="scientific">Azospirillum argentinense</name>
    <dbReference type="NCBI Taxonomy" id="2970906"/>
    <lineage>
        <taxon>Bacteria</taxon>
        <taxon>Pseudomonadati</taxon>
        <taxon>Pseudomonadota</taxon>
        <taxon>Alphaproteobacteria</taxon>
        <taxon>Rhodospirillales</taxon>
        <taxon>Azospirillaceae</taxon>
        <taxon>Azospirillum</taxon>
    </lineage>
</organism>
<feature type="active site" description="Proton donor" evidence="6">
    <location>
        <position position="25"/>
    </location>
</feature>
<comment type="catalytic activity">
    <reaction evidence="6">
        <text>D-ribose 5-phosphate + uracil = psi-UMP + H2O</text>
        <dbReference type="Rhea" id="RHEA:18337"/>
        <dbReference type="ChEBI" id="CHEBI:15377"/>
        <dbReference type="ChEBI" id="CHEBI:17568"/>
        <dbReference type="ChEBI" id="CHEBI:58380"/>
        <dbReference type="ChEBI" id="CHEBI:78346"/>
        <dbReference type="EC" id="4.2.1.70"/>
    </reaction>
</comment>
<dbReference type="GO" id="GO:0046872">
    <property type="term" value="F:metal ion binding"/>
    <property type="evidence" value="ECO:0007669"/>
    <property type="project" value="UniProtKB-KW"/>
</dbReference>
<dbReference type="GO" id="GO:0046113">
    <property type="term" value="P:nucleobase catabolic process"/>
    <property type="evidence" value="ECO:0007669"/>
    <property type="project" value="UniProtKB-UniRule"/>
</dbReference>
<feature type="binding site" evidence="6">
    <location>
        <begin position="141"/>
        <end position="143"/>
    </location>
    <ligand>
        <name>substrate</name>
    </ligand>
</feature>
<comment type="function">
    <text evidence="6">Catalyzes the reversible cleavage of pseudouridine 5'-phosphate (PsiMP) to ribose 5-phosphate and uracil. Functions biologically in the cleavage direction, as part of a pseudouridine degradation pathway.</text>
</comment>
<evidence type="ECO:0000313" key="10">
    <source>
        <dbReference type="Proteomes" id="UP000236268"/>
    </source>
</evidence>
<proteinExistence type="inferred from homology"/>
<feature type="active site" description="Nucleophile" evidence="6">
    <location>
        <position position="160"/>
    </location>
</feature>
<keyword evidence="1 6" id="KW-0479">Metal-binding</keyword>
<comment type="similarity">
    <text evidence="6">Belongs to the pseudouridine-5'-phosphate glycosidase family.</text>
</comment>
<gene>
    <name evidence="6" type="primary">psuG</name>
    <name evidence="7" type="ORF">ABAZ39_05825</name>
    <name evidence="8" type="ORF">C1S70_01115</name>
</gene>
<dbReference type="InterPro" id="IPR007342">
    <property type="entry name" value="PsuG"/>
</dbReference>
<evidence type="ECO:0000256" key="5">
    <source>
        <dbReference type="ARBA" id="ARBA00023295"/>
    </source>
</evidence>
<dbReference type="AlphaFoldDB" id="A0A060DFQ1"/>
<keyword evidence="4 6" id="KW-0456">Lyase</keyword>
<sequence length="306" mass="31508">MHHRLSPTPEVAAALAEGRPVVALESTVISHGMPYPKNLETATALEDAVRAEGAVPATIAVLDGRIRVGLDGESLERLAKGGTSVMKLSRRDLPVALATGALGATTVAATMIAARLAGIAVFATGGLGGVHRGAETSFDVSADLDELARTRVCVVCAGAKSILDLPKTLEVLETRGVPVLGLGTDAFPAFYSRNSGLPVSHRCDNVHEVAAILRAKWELGLEGGVVLANPIPEADALDGEVMERAIAQALKDAEHHGITGKSVTPFLLAALERITGGRSLTANMALIRNNAVTAAQLAAAYAALAS</sequence>
<evidence type="ECO:0000313" key="7">
    <source>
        <dbReference type="EMBL" id="AIB11535.1"/>
    </source>
</evidence>
<dbReference type="HAMAP" id="MF_01876">
    <property type="entry name" value="PsiMP_glycosidase"/>
    <property type="match status" value="1"/>
</dbReference>
<reference evidence="7 9" key="1">
    <citation type="journal article" date="2014" name="Genome Announc.">
        <title>Complete Genome Sequence of the Model Rhizosphere Strain Azospirillum brasilense Az39, Successfully Applied in Agriculture.</title>
        <authorList>
            <person name="Rivera D."/>
            <person name="Revale S."/>
            <person name="Molina R."/>
            <person name="Gualpa J."/>
            <person name="Puente M."/>
            <person name="Maroniche G."/>
            <person name="Paris G."/>
            <person name="Baker D."/>
            <person name="Clavijo B."/>
            <person name="McLay K."/>
            <person name="Spaepen S."/>
            <person name="Perticari A."/>
            <person name="Vazquez M."/>
            <person name="Wisniewski-Dye F."/>
            <person name="Watkins C."/>
            <person name="Martinez-Abarca F."/>
            <person name="Vanderleyden J."/>
            <person name="Cassan F."/>
        </authorList>
    </citation>
    <scope>NUCLEOTIDE SEQUENCE [LARGE SCALE GENOMIC DNA]</scope>
    <source>
        <strain evidence="7 9">Az39</strain>
    </source>
</reference>
<evidence type="ECO:0000313" key="9">
    <source>
        <dbReference type="Proteomes" id="UP000027186"/>
    </source>
</evidence>
<dbReference type="PANTHER" id="PTHR42909:SF1">
    <property type="entry name" value="CARBOHYDRATE KINASE PFKB DOMAIN-CONTAINING PROTEIN"/>
    <property type="match status" value="1"/>
</dbReference>
<dbReference type="GO" id="GO:0005737">
    <property type="term" value="C:cytoplasm"/>
    <property type="evidence" value="ECO:0007669"/>
    <property type="project" value="TreeGrafter"/>
</dbReference>
<comment type="cofactor">
    <cofactor evidence="6">
        <name>Mn(2+)</name>
        <dbReference type="ChEBI" id="CHEBI:29035"/>
    </cofactor>
    <text evidence="6">Binds 1 Mn(2+) ion per subunit.</text>
</comment>
<keyword evidence="5 6" id="KW-0326">Glycosidase</keyword>
<feature type="binding site" evidence="6">
    <location>
        <position position="87"/>
    </location>
    <ligand>
        <name>substrate</name>
    </ligand>
</feature>
<dbReference type="OrthoDB" id="9805870at2"/>
<evidence type="ECO:0000313" key="8">
    <source>
        <dbReference type="EMBL" id="PNR00739.1"/>
    </source>
</evidence>
<accession>A0A2K1G7G3</accession>
<dbReference type="InterPro" id="IPR022830">
    <property type="entry name" value="Indigdn_synthA-like"/>
</dbReference>
<evidence type="ECO:0000256" key="6">
    <source>
        <dbReference type="HAMAP-Rule" id="MF_01876"/>
    </source>
</evidence>
<feature type="binding site" evidence="6">
    <location>
        <position position="139"/>
    </location>
    <ligand>
        <name>Mn(2+)</name>
        <dbReference type="ChEBI" id="CHEBI:29035"/>
    </ligand>
</feature>
<dbReference type="Proteomes" id="UP000236268">
    <property type="component" value="Unassembled WGS sequence"/>
</dbReference>
<dbReference type="GO" id="GO:0016798">
    <property type="term" value="F:hydrolase activity, acting on glycosyl bonds"/>
    <property type="evidence" value="ECO:0007669"/>
    <property type="project" value="UniProtKB-KW"/>
</dbReference>
<dbReference type="Gene3D" id="3.40.1790.10">
    <property type="entry name" value="Indigoidine synthase domain"/>
    <property type="match status" value="1"/>
</dbReference>
<reference evidence="8 10" key="2">
    <citation type="submission" date="2018-01" db="EMBL/GenBank/DDBJ databases">
        <title>Whole genome sequence of Azospirillum brasilense REC3 isolated from strawberry roots.</title>
        <authorList>
            <person name="Fontana C.A."/>
            <person name="Salazar S.M."/>
            <person name="Bassi D."/>
            <person name="Puglisi E."/>
            <person name="Lovaisa N.C."/>
            <person name="Toffoli L.M."/>
            <person name="Pedraza R."/>
            <person name="Cocconcelli P.S."/>
        </authorList>
    </citation>
    <scope>NUCLEOTIDE SEQUENCE [LARGE SCALE GENOMIC DNA]</scope>
    <source>
        <strain evidence="8 10">REC3</strain>
    </source>
</reference>
<dbReference type="PANTHER" id="PTHR42909">
    <property type="entry name" value="ZGC:136858"/>
    <property type="match status" value="1"/>
</dbReference>
<dbReference type="Proteomes" id="UP000027186">
    <property type="component" value="Chromosome"/>
</dbReference>
<protein>
    <recommendedName>
        <fullName evidence="6">Pseudouridine-5'-phosphate glycosidase</fullName>
        <shortName evidence="6">PsiMP glycosidase</shortName>
        <ecNumber evidence="6">4.2.1.70</ecNumber>
    </recommendedName>
</protein>